<dbReference type="CDD" id="cd00112">
    <property type="entry name" value="LDLa"/>
    <property type="match status" value="1"/>
</dbReference>
<evidence type="ECO:0000256" key="3">
    <source>
        <dbReference type="ARBA" id="ARBA00009456"/>
    </source>
</evidence>
<dbReference type="CDD" id="cd00057">
    <property type="entry name" value="FA58C"/>
    <property type="match status" value="2"/>
</dbReference>
<dbReference type="InParanoid" id="A0A2J7R733"/>
<feature type="domain" description="VWFD" evidence="13">
    <location>
        <begin position="2433"/>
        <end position="2608"/>
    </location>
</feature>
<evidence type="ECO:0000259" key="11">
    <source>
        <dbReference type="PROSITE" id="PS50026"/>
    </source>
</evidence>
<dbReference type="GO" id="GO:0008061">
    <property type="term" value="F:chitin binding"/>
    <property type="evidence" value="ECO:0007669"/>
    <property type="project" value="InterPro"/>
</dbReference>
<keyword evidence="9" id="KW-0245">EGF-like domain</keyword>
<organism evidence="14 15">
    <name type="scientific">Cryptotermes secundus</name>
    <dbReference type="NCBI Taxonomy" id="105785"/>
    <lineage>
        <taxon>Eukaryota</taxon>
        <taxon>Metazoa</taxon>
        <taxon>Ecdysozoa</taxon>
        <taxon>Arthropoda</taxon>
        <taxon>Hexapoda</taxon>
        <taxon>Insecta</taxon>
        <taxon>Pterygota</taxon>
        <taxon>Neoptera</taxon>
        <taxon>Polyneoptera</taxon>
        <taxon>Dictyoptera</taxon>
        <taxon>Blattodea</taxon>
        <taxon>Blattoidea</taxon>
        <taxon>Termitoidae</taxon>
        <taxon>Kalotermitidae</taxon>
        <taxon>Cryptotermitinae</taxon>
        <taxon>Cryptotermes</taxon>
    </lineage>
</organism>
<comment type="caution">
    <text evidence="9">Lacks conserved residue(s) required for the propagation of feature annotation.</text>
</comment>
<feature type="domain" description="VWFD" evidence="13">
    <location>
        <begin position="257"/>
        <end position="428"/>
    </location>
</feature>
<gene>
    <name evidence="14" type="ORF">B7P43_G19101</name>
</gene>
<dbReference type="PANTHER" id="PTHR11339:SF386">
    <property type="entry name" value="HEMOLECTIN, ISOFORM A"/>
    <property type="match status" value="1"/>
</dbReference>
<dbReference type="InterPro" id="IPR036084">
    <property type="entry name" value="Ser_inhib-like_sf"/>
</dbReference>
<feature type="domain" description="Chitin-binding type-2" evidence="12">
    <location>
        <begin position="1603"/>
        <end position="1667"/>
    </location>
</feature>
<dbReference type="Pfam" id="PF00754">
    <property type="entry name" value="F5_F8_type_C"/>
    <property type="match status" value="2"/>
</dbReference>
<dbReference type="SUPFAM" id="SSF57625">
    <property type="entry name" value="Invertebrate chitin-binding proteins"/>
    <property type="match status" value="1"/>
</dbReference>
<dbReference type="Pfam" id="PF08742">
    <property type="entry name" value="C8"/>
    <property type="match status" value="5"/>
</dbReference>
<comment type="similarity">
    <text evidence="3">Belongs to the thrombospondin family.</text>
</comment>
<keyword evidence="15" id="KW-1185">Reference proteome</keyword>
<reference evidence="14 15" key="1">
    <citation type="submission" date="2017-12" db="EMBL/GenBank/DDBJ databases">
        <title>Hemimetabolous genomes reveal molecular basis of termite eusociality.</title>
        <authorList>
            <person name="Harrison M.C."/>
            <person name="Jongepier E."/>
            <person name="Robertson H.M."/>
            <person name="Arning N."/>
            <person name="Bitard-Feildel T."/>
            <person name="Chao H."/>
            <person name="Childers C.P."/>
            <person name="Dinh H."/>
            <person name="Doddapaneni H."/>
            <person name="Dugan S."/>
            <person name="Gowin J."/>
            <person name="Greiner C."/>
            <person name="Han Y."/>
            <person name="Hu H."/>
            <person name="Hughes D.S.T."/>
            <person name="Huylmans A.-K."/>
            <person name="Kemena C."/>
            <person name="Kremer L.P.M."/>
            <person name="Lee S.L."/>
            <person name="Lopez-Ezquerra A."/>
            <person name="Mallet L."/>
            <person name="Monroy-Kuhn J.M."/>
            <person name="Moser A."/>
            <person name="Murali S.C."/>
            <person name="Muzny D.M."/>
            <person name="Otani S."/>
            <person name="Piulachs M.-D."/>
            <person name="Poelchau M."/>
            <person name="Qu J."/>
            <person name="Schaub F."/>
            <person name="Wada-Katsumata A."/>
            <person name="Worley K.C."/>
            <person name="Xie Q."/>
            <person name="Ylla G."/>
            <person name="Poulsen M."/>
            <person name="Gibbs R.A."/>
            <person name="Schal C."/>
            <person name="Richards S."/>
            <person name="Belles X."/>
            <person name="Korb J."/>
            <person name="Bornberg-Bauer E."/>
        </authorList>
    </citation>
    <scope>NUCLEOTIDE SEQUENCE [LARGE SCALE GENOMIC DNA]</scope>
    <source>
        <tissue evidence="14">Whole body</tissue>
    </source>
</reference>
<dbReference type="InterPro" id="IPR002172">
    <property type="entry name" value="LDrepeatLR_classA_rpt"/>
</dbReference>
<keyword evidence="5" id="KW-0677">Repeat</keyword>
<dbReference type="OrthoDB" id="6262482at2759"/>
<dbReference type="SMART" id="SM00192">
    <property type="entry name" value="LDLa"/>
    <property type="match status" value="1"/>
</dbReference>
<feature type="domain" description="VWFD" evidence="13">
    <location>
        <begin position="1114"/>
        <end position="1284"/>
    </location>
</feature>
<evidence type="ECO:0000256" key="2">
    <source>
        <dbReference type="ARBA" id="ARBA00007611"/>
    </source>
</evidence>
<dbReference type="PROSITE" id="PS01286">
    <property type="entry name" value="FA58C_2"/>
    <property type="match status" value="1"/>
</dbReference>
<dbReference type="SMART" id="SM00231">
    <property type="entry name" value="FA58C"/>
    <property type="match status" value="2"/>
</dbReference>
<dbReference type="InterPro" id="IPR036508">
    <property type="entry name" value="Chitin-bd_dom_sf"/>
</dbReference>
<dbReference type="FunFam" id="2.60.120.260:FF:000002">
    <property type="entry name" value="Coagulation factor VIII"/>
    <property type="match status" value="1"/>
</dbReference>
<dbReference type="Pfam" id="PF01826">
    <property type="entry name" value="TIL"/>
    <property type="match status" value="4"/>
</dbReference>
<keyword evidence="4" id="KW-0646">Protease inhibitor</keyword>
<evidence type="ECO:0000256" key="1">
    <source>
        <dbReference type="ARBA" id="ARBA00004239"/>
    </source>
</evidence>
<feature type="domain" description="VWFD" evidence="13">
    <location>
        <begin position="629"/>
        <end position="811"/>
    </location>
</feature>
<dbReference type="InterPro" id="IPR001846">
    <property type="entry name" value="VWF_type-D"/>
</dbReference>
<dbReference type="FunCoup" id="A0A2J7R733">
    <property type="interactions" value="13"/>
</dbReference>
<feature type="disulfide bond" evidence="9">
    <location>
        <begin position="21"/>
        <end position="30"/>
    </location>
</feature>
<evidence type="ECO:0000256" key="7">
    <source>
        <dbReference type="ARBA" id="ARBA00023157"/>
    </source>
</evidence>
<evidence type="ECO:0000259" key="13">
    <source>
        <dbReference type="PROSITE" id="PS51233"/>
    </source>
</evidence>
<dbReference type="PANTHER" id="PTHR11339">
    <property type="entry name" value="EXTRACELLULAR MATRIX GLYCOPROTEIN RELATED"/>
    <property type="match status" value="1"/>
</dbReference>
<dbReference type="CDD" id="cd19941">
    <property type="entry name" value="TIL"/>
    <property type="match status" value="5"/>
</dbReference>
<comment type="caution">
    <text evidence="14">The sequence shown here is derived from an EMBL/GenBank/DDBJ whole genome shotgun (WGS) entry which is preliminary data.</text>
</comment>
<dbReference type="InterPro" id="IPR008979">
    <property type="entry name" value="Galactose-bd-like_sf"/>
</dbReference>
<evidence type="ECO:0000259" key="12">
    <source>
        <dbReference type="PROSITE" id="PS50940"/>
    </source>
</evidence>
<dbReference type="FunFam" id="2.10.25.10:FF:000055">
    <property type="entry name" value="alpha-tectorin isoform X1"/>
    <property type="match status" value="1"/>
</dbReference>
<accession>A0A2J7R733</accession>
<evidence type="ECO:0000256" key="9">
    <source>
        <dbReference type="PROSITE-ProRule" id="PRU00076"/>
    </source>
</evidence>
<feature type="disulfide bond" evidence="9">
    <location>
        <begin position="3"/>
        <end position="13"/>
    </location>
</feature>
<proteinExistence type="inferred from homology"/>
<keyword evidence="8" id="KW-0325">Glycoprotein</keyword>
<dbReference type="SMART" id="SM00832">
    <property type="entry name" value="C8"/>
    <property type="match status" value="5"/>
</dbReference>
<evidence type="ECO:0000313" key="14">
    <source>
        <dbReference type="EMBL" id="PNF36643.1"/>
    </source>
</evidence>
<feature type="non-terminal residue" evidence="14">
    <location>
        <position position="1"/>
    </location>
</feature>
<dbReference type="EMBL" id="NEVH01006738">
    <property type="protein sequence ID" value="PNF36643.1"/>
    <property type="molecule type" value="Genomic_DNA"/>
</dbReference>
<protein>
    <recommendedName>
        <fullName evidence="16">Hemocytin</fullName>
    </recommendedName>
</protein>
<dbReference type="Pfam" id="PF23244">
    <property type="entry name" value="VWF"/>
    <property type="match status" value="1"/>
</dbReference>
<dbReference type="STRING" id="105785.A0A2J7R733"/>
<dbReference type="SUPFAM" id="SSF57603">
    <property type="entry name" value="FnI-like domain"/>
    <property type="match status" value="1"/>
</dbReference>
<feature type="domain" description="EGF-like" evidence="11">
    <location>
        <begin position="1"/>
        <end position="31"/>
    </location>
</feature>
<evidence type="ECO:0000256" key="5">
    <source>
        <dbReference type="ARBA" id="ARBA00022737"/>
    </source>
</evidence>
<feature type="domain" description="F5/8 type C" evidence="10">
    <location>
        <begin position="1832"/>
        <end position="1980"/>
    </location>
</feature>
<dbReference type="InterPro" id="IPR000421">
    <property type="entry name" value="FA58C"/>
</dbReference>
<dbReference type="SUPFAM" id="SSF57424">
    <property type="entry name" value="LDL receptor-like module"/>
    <property type="match status" value="1"/>
</dbReference>
<dbReference type="GO" id="GO:0031012">
    <property type="term" value="C:extracellular matrix"/>
    <property type="evidence" value="ECO:0007669"/>
    <property type="project" value="TreeGrafter"/>
</dbReference>
<dbReference type="GO" id="GO:0005615">
    <property type="term" value="C:extracellular space"/>
    <property type="evidence" value="ECO:0007669"/>
    <property type="project" value="TreeGrafter"/>
</dbReference>
<dbReference type="Proteomes" id="UP000235965">
    <property type="component" value="Unassembled WGS sequence"/>
</dbReference>
<dbReference type="PROSITE" id="PS01285">
    <property type="entry name" value="FA58C_1"/>
    <property type="match status" value="1"/>
</dbReference>
<evidence type="ECO:0000313" key="15">
    <source>
        <dbReference type="Proteomes" id="UP000235965"/>
    </source>
</evidence>
<keyword evidence="6" id="KW-0722">Serine protease inhibitor</keyword>
<feature type="domain" description="F5/8 type C" evidence="10">
    <location>
        <begin position="2004"/>
        <end position="2152"/>
    </location>
</feature>
<dbReference type="Pfam" id="PF00094">
    <property type="entry name" value="VWD"/>
    <property type="match status" value="5"/>
</dbReference>
<dbReference type="InterPro" id="IPR001007">
    <property type="entry name" value="VWF_dom"/>
</dbReference>
<comment type="subcellular location">
    <subcellularLocation>
        <location evidence="1">Secreted</location>
        <location evidence="1">Extracellular space</location>
    </subcellularLocation>
</comment>
<evidence type="ECO:0000256" key="8">
    <source>
        <dbReference type="ARBA" id="ARBA00023180"/>
    </source>
</evidence>
<dbReference type="InterPro" id="IPR000742">
    <property type="entry name" value="EGF"/>
</dbReference>
<evidence type="ECO:0000256" key="4">
    <source>
        <dbReference type="ARBA" id="ARBA00022690"/>
    </source>
</evidence>
<feature type="disulfide bond" evidence="9">
    <location>
        <begin position="117"/>
        <end position="126"/>
    </location>
</feature>
<dbReference type="SMART" id="SM00215">
    <property type="entry name" value="VWC_out"/>
    <property type="match status" value="2"/>
</dbReference>
<feature type="domain" description="VWFD" evidence="13">
    <location>
        <begin position="2760"/>
        <end position="2949"/>
    </location>
</feature>
<evidence type="ECO:0008006" key="16">
    <source>
        <dbReference type="Google" id="ProtNLM"/>
    </source>
</evidence>
<dbReference type="PROSITE" id="PS50940">
    <property type="entry name" value="CHIT_BIND_II"/>
    <property type="match status" value="1"/>
</dbReference>
<dbReference type="InterPro" id="IPR002919">
    <property type="entry name" value="TIL_dom"/>
</dbReference>
<feature type="domain" description="EGF-like" evidence="11">
    <location>
        <begin position="96"/>
        <end position="127"/>
    </location>
</feature>
<evidence type="ECO:0000256" key="6">
    <source>
        <dbReference type="ARBA" id="ARBA00022900"/>
    </source>
</evidence>
<evidence type="ECO:0000259" key="10">
    <source>
        <dbReference type="PROSITE" id="PS50022"/>
    </source>
</evidence>
<comment type="similarity">
    <text evidence="2">Belongs to the serine protease inhibitor-like (TIL domain-containing) family.</text>
</comment>
<dbReference type="InterPro" id="IPR014853">
    <property type="entry name" value="VWF/SSPO/ZAN-like_Cys-rich_dom"/>
</dbReference>
<dbReference type="Gene3D" id="2.10.25.10">
    <property type="entry name" value="Laminin"/>
    <property type="match status" value="6"/>
</dbReference>
<name>A0A2J7R733_9NEOP</name>
<dbReference type="PROSITE" id="PS51233">
    <property type="entry name" value="VWFD"/>
    <property type="match status" value="5"/>
</dbReference>
<dbReference type="SMART" id="SM00181">
    <property type="entry name" value="EGF"/>
    <property type="match status" value="2"/>
</dbReference>
<dbReference type="SUPFAM" id="SSF57567">
    <property type="entry name" value="Serine protease inhibitors"/>
    <property type="match status" value="4"/>
</dbReference>
<dbReference type="SUPFAM" id="SSF49785">
    <property type="entry name" value="Galactose-binding domain-like"/>
    <property type="match status" value="2"/>
</dbReference>
<sequence>AVCLPPCQHNGICVRPNECTCPENYAGPQCQFEKKPCLNYPPLPANSRRSCNSKTCTIMCADGHKFPDGSAIANMVCREGAWIPSQPELKTIPDCQPVCKPLCENGGNCLSFNVCQCPQEFRGPQCQYAASACSAGKLGFNGGYRCSGSDTGVTCNVSCPSGSHFQEQPASQYVCLYSTGSFLPTPVPQCVFEAGIEVLPGNALPETLHYGSLNSINSVNWSNSSSWSQLIGGILPFEVGILGRPEISVIQQLPHPGFCYIWGQSHYKTFDGQVFSFESQCSYTVALDAVDNTFTINLEPKATHTAIKIFAQDKAYTLTLSGEGSPIFYVGTRRVGIPTQLSGIIVEYEAHFIIFKLTGIGLTVKWDGQDYVGVGIMENLWNRTAGLCGLLDGRVANDFTSKDSSSAHSLSSFINSWKVEPLGADQCTSPPVETHACGRYKVHDDEEEHFQLESAATTFCNKLLQNPSFSACRAVVDVKPYYDACKWDYCSCNQSNSRRSECACQSFAVFVKVCNQQSKTTAIRNWRDDATCPVHCTGSRVYFPCGPSSQETCRSVTVPVMTSVTESCEEGCYCPSGTVLHDQQCVSREQCPCQWRGRMFQPGEKVPKDCNTCTCVGGQWSCTQINCGARCGAIGDPHYLTFDGKRFNFMGKCSYHLLKGENYSIEAENVACAGAISEAMSFLPSRSSEYPSCTKTVTINLNGHNIKLKQGREVLVDGQEMSKLPFTAAGAYVHVVSSIFLLVDLPNGLEIWWDGVTRVYIDAPASFQGNTKGLCGTFNQNQNDDFLTPEGDVEQDVAAFANKWKTNEVCEDVLEREASSHPCDVNAHNRATAEKHCSKLKGSLFEGCHWLVDPEPYYQDCLYDLCSCQTKVSQCLCSIFAAYAKECTHKEIMIDWRNDIRECGVHCPGGQVYQICGNTCTHSCYDISLNPQCRRQCVEGCNCPEGQTIDTTTGECIPVGRCVCQHDGVEYPAGFQEVRPGNKGLELCLCRNAVWECRPATPEESEEFPKTGALLAGCSHEGNQEFTTCEPVEPVTCKNMHSPPQYSPAICRTGCKCKKGYVLDSHTKKCIKPVDCPCHHGGKSYGEGETMQEDCNTCKCESGKWSCSERVCAGICTAWGDSHYKTFDGRIYDFHGNCDYVLVKGSLGYDDIFDISIQNVPCGSDGISCSKSVTLRVGSSEKQEIITFTREKPVPSHTNLGRITIREAGLFVFAEVFDLGLVLQWDRGTRVYIRADPKWKDRLKGLCGNYNDNQLDDFQTPSGGLSEVSARLFGDSWRLQSYCPESVDVEDTCLSHPNRKLWAMKKCGVLKSSVFQPCHSEVPLEPYLERCIFDACGCDLGGDCECLCTAISAYAQECNIRGASIKWRSQQLCPIQCDEKCSHYSPCVQTCPKQTCDNYIIHSNLNQLCSEDACVEGCEIKPCPPGQVFNNLTSLECVPVATCKPFCMQIGDVVFYEGDIVEQDDCHKCTCSHQKKTCLGQPCTSATYTPSTPTPISAITSIPQETAPPSCTGGWTKWRSKDNQKSGTDTDVEPLPTVNELMAEQSPAICNVTEMKNIECRVIETQQFYKDTGDNVECSIMNGGLRCVGGCHNYEIRVLCKCPRYCDVNNPNSPHPGDCHRFYHCKDTLEGPELVEKTCGPYMMYNHMKQVCDWPATVIALRPECAATTPEATTETATTPTAGPTPMKCKPGCVVPCSQICLYYDFALRQNGFCSSVEDCVPGCVPVDAVVQCPVGSLWRDAVSCVRISDCTCRSHSGKPVKPGSVVQESECEVCQCFDNQYECDATACNRTTFSTEETPSEYVTTVLPVTVTVGLPVTPTLKPTVTPPLPCDIHRMNYIIEELPDVKFSSANALNPHEHNLQYISSESSDAVWKPADNNKDQYLQVDLGNLEPLYGTAVWGNPKEDEYVTSYMVLYSDNGQRYTYVTDEDNSPAIFRGPADHKKKLAQQFFQPIEARYIRWNPRTWHNAIAMKVDLLGCGELTTQGTTLTSEGLTSPTLYEVCRDQMGLENGMMADQQFTASSVHDGDVRFGPAQARLNGNAAWVPSTHRHNQWIQFDFLEPRNLTGIVTQGSEALDSWVETYTVQYSHDGKAWNPVLDPATHSEKVFLANFDSVTPHRNLFDRILHSRYLRLFPTKWHENIALRTEVLGCYEPYPTPPSTEVPSTTSVPPQCNPCPGWHSEDSITAELCQCPEGKLWNGEICVNRTECPCYVGYITYAVGTLFDSQDCKECICKIGGIASCKEKICPHCEQGLQRLLTPSCGCICKPCPSGTVLCPTSNICINATSWCDGVEDCPDDESDCTTPTVPTTPTLLFTTPTTPSCPPMECPEGFKLVLKNSEQLKTPEESSAAFKGRFKGVKGGRKIGRINNMLPKPQKLLEGESCQEFTCVAVEECTVPKCPHKYTLQAVSKKNNIKLKCPIYTCIPPALPHASCNITGRTFHMFDGTKFKYDICNHILARDLENDNWDISVYKDCPDVAAICTLHLVIVQDENEIQVHPDLSVRFNGYTYNIQQRIGSQLKESFTLSLVGGILLFQSRRYGFQVMWDTQESIKISVPGKMSGHVDGLCGFFSRNMTDDKMKPDGKLGRTTAEFADSWINPFLEAKCRPVLCHPTLQEKALHMCSLVREPLFAQCGGVVSVEEYISHCIETACSCLQATRSTEAGCRCQALLGFVTQCTAADPSVDLSSWRVQHDCPAFCPPPLVYHDCFQQECERSCSSMKDGSQCPFMSGTCIPGCFCPDGLVRKGDKCVKPSECRDCVCDGFGDPQYLTFDRSNYTFNGNCTYVAARDINPHGKHTFQVLVTNVQCKDEPISTCTKGVVIEYQGHRVHVQRKEGDKTHELEASVDGNIINKFPLINDWMQMEQVRGMEVTVLIPEIQLEVSYFYHNFAFVVRLPSHTYGNMTEGLCGNCNNDNKDDFMTKYGTVTKDTDEFGKSWLHQLPSETGCTVIPEPGACMPLHPDKDPCFKILDEERFGGCHPLVDPYPYVAACQYDRCHSTDKQSSSCRDLEAYARACMQAGLCLNWRTNASCPYTCPEGKAAVMQTHDNVREI</sequence>
<dbReference type="InterPro" id="IPR050780">
    <property type="entry name" value="Mucin_vWF_Thrombospondin_sf"/>
</dbReference>
<dbReference type="SMART" id="SM00494">
    <property type="entry name" value="ChtBD2"/>
    <property type="match status" value="2"/>
</dbReference>
<dbReference type="PROSITE" id="PS50026">
    <property type="entry name" value="EGF_3"/>
    <property type="match status" value="2"/>
</dbReference>
<dbReference type="InterPro" id="IPR002557">
    <property type="entry name" value="Chitin-bd_dom"/>
</dbReference>
<dbReference type="GO" id="GO:0004867">
    <property type="term" value="F:serine-type endopeptidase inhibitor activity"/>
    <property type="evidence" value="ECO:0007669"/>
    <property type="project" value="UniProtKB-KW"/>
</dbReference>
<dbReference type="PROSITE" id="PS00022">
    <property type="entry name" value="EGF_1"/>
    <property type="match status" value="2"/>
</dbReference>
<dbReference type="Gene3D" id="2.60.120.260">
    <property type="entry name" value="Galactose-binding domain-like"/>
    <property type="match status" value="2"/>
</dbReference>
<dbReference type="PROSITE" id="PS50022">
    <property type="entry name" value="FA58C_3"/>
    <property type="match status" value="2"/>
</dbReference>
<feature type="disulfide bond" evidence="9">
    <location>
        <begin position="99"/>
        <end position="109"/>
    </location>
</feature>
<keyword evidence="7 9" id="KW-1015">Disulfide bond</keyword>
<dbReference type="InterPro" id="IPR036055">
    <property type="entry name" value="LDL_receptor-like_sf"/>
</dbReference>
<dbReference type="SMART" id="SM00216">
    <property type="entry name" value="VWD"/>
    <property type="match status" value="5"/>
</dbReference>